<dbReference type="Gene3D" id="3.40.50.720">
    <property type="entry name" value="NAD(P)-binding Rossmann-like Domain"/>
    <property type="match status" value="1"/>
</dbReference>
<dbReference type="PANTHER" id="PTHR15020:SF50">
    <property type="entry name" value="UPF0659 PROTEIN YMR090W"/>
    <property type="match status" value="1"/>
</dbReference>
<dbReference type="Proteomes" id="UP001240483">
    <property type="component" value="Unassembled WGS sequence"/>
</dbReference>
<evidence type="ECO:0000313" key="2">
    <source>
        <dbReference type="EMBL" id="MDK6275082.1"/>
    </source>
</evidence>
<feature type="domain" description="NAD(P)-binding" evidence="1">
    <location>
        <begin position="11"/>
        <end position="199"/>
    </location>
</feature>
<dbReference type="EMBL" id="JASODW010000004">
    <property type="protein sequence ID" value="MDK6275082.1"/>
    <property type="molecule type" value="Genomic_DNA"/>
</dbReference>
<dbReference type="RefSeq" id="WP_285333006.1">
    <property type="nucleotide sequence ID" value="NZ_JASODW010000004.1"/>
</dbReference>
<proteinExistence type="predicted"/>
<dbReference type="PANTHER" id="PTHR15020">
    <property type="entry name" value="FLAVIN REDUCTASE-RELATED"/>
    <property type="match status" value="1"/>
</dbReference>
<gene>
    <name evidence="2" type="ORF">QP116_04915</name>
</gene>
<organism evidence="2 3">
    <name type="scientific">Pseudoglutamicibacter cumminsii</name>
    <dbReference type="NCBI Taxonomy" id="156979"/>
    <lineage>
        <taxon>Bacteria</taxon>
        <taxon>Bacillati</taxon>
        <taxon>Actinomycetota</taxon>
        <taxon>Actinomycetes</taxon>
        <taxon>Micrococcales</taxon>
        <taxon>Micrococcaceae</taxon>
        <taxon>Pseudoglutamicibacter</taxon>
    </lineage>
</organism>
<evidence type="ECO:0000259" key="1">
    <source>
        <dbReference type="Pfam" id="PF13460"/>
    </source>
</evidence>
<dbReference type="InterPro" id="IPR016040">
    <property type="entry name" value="NAD(P)-bd_dom"/>
</dbReference>
<dbReference type="AlphaFoldDB" id="A0AAP4FGM5"/>
<reference evidence="2" key="1">
    <citation type="submission" date="2023-05" db="EMBL/GenBank/DDBJ databases">
        <title>Cataloging the Phylogenetic Diversity of Human Bladder Bacteria.</title>
        <authorList>
            <person name="Du J."/>
        </authorList>
    </citation>
    <scope>NUCLEOTIDE SEQUENCE</scope>
    <source>
        <strain evidence="2">UMB9978</strain>
    </source>
</reference>
<sequence>MTTSKNVLVIGGHGRVALRTLPLLTRAGHNVEALIRKPEYEADIVALGAKPRIAEMLDFDNTAWDELLRDKDVVIWAAGNGGRNGVDQTYAIDRDAAIASIDAATRATTKPRYLMVSFATSFVHPIDEEDPFHHYVLAKRATDEHLQGTSLDYAIVGPGLLTDEDAPAGVQRFNPNNGVPENTDTSRELVAQVLAHLVDVDQLPEDRFIAFMDGQDPVTSL</sequence>
<protein>
    <submittedName>
        <fullName evidence="2">NAD(P)H-binding protein</fullName>
    </submittedName>
</protein>
<dbReference type="SUPFAM" id="SSF51735">
    <property type="entry name" value="NAD(P)-binding Rossmann-fold domains"/>
    <property type="match status" value="1"/>
</dbReference>
<evidence type="ECO:0000313" key="3">
    <source>
        <dbReference type="Proteomes" id="UP001240483"/>
    </source>
</evidence>
<accession>A0AAP4FGM5</accession>
<name>A0AAP4FGM5_9MICC</name>
<comment type="caution">
    <text evidence="2">The sequence shown here is derived from an EMBL/GenBank/DDBJ whole genome shotgun (WGS) entry which is preliminary data.</text>
</comment>
<dbReference type="Pfam" id="PF13460">
    <property type="entry name" value="NAD_binding_10"/>
    <property type="match status" value="1"/>
</dbReference>
<dbReference type="InterPro" id="IPR036291">
    <property type="entry name" value="NAD(P)-bd_dom_sf"/>
</dbReference>